<evidence type="ECO:0000313" key="14">
    <source>
        <dbReference type="Proteomes" id="UP001319200"/>
    </source>
</evidence>
<dbReference type="Gene3D" id="2.40.170.20">
    <property type="entry name" value="TonB-dependent receptor, beta-barrel domain"/>
    <property type="match status" value="1"/>
</dbReference>
<evidence type="ECO:0000256" key="5">
    <source>
        <dbReference type="ARBA" id="ARBA00023077"/>
    </source>
</evidence>
<keyword evidence="2 8" id="KW-0813">Transport</keyword>
<comment type="similarity">
    <text evidence="8 9">Belongs to the TonB-dependent receptor family.</text>
</comment>
<protein>
    <submittedName>
        <fullName evidence="13">TonB-dependent receptor</fullName>
    </submittedName>
</protein>
<dbReference type="SUPFAM" id="SSF56935">
    <property type="entry name" value="Porins"/>
    <property type="match status" value="1"/>
</dbReference>
<dbReference type="Pfam" id="PF00593">
    <property type="entry name" value="TonB_dep_Rec_b-barrel"/>
    <property type="match status" value="1"/>
</dbReference>
<dbReference type="InterPro" id="IPR039426">
    <property type="entry name" value="TonB-dep_rcpt-like"/>
</dbReference>
<evidence type="ECO:0000256" key="4">
    <source>
        <dbReference type="ARBA" id="ARBA00022692"/>
    </source>
</evidence>
<keyword evidence="4 8" id="KW-0812">Transmembrane</keyword>
<evidence type="ECO:0000313" key="13">
    <source>
        <dbReference type="EMBL" id="MBT1701041.1"/>
    </source>
</evidence>
<keyword evidence="13" id="KW-0675">Receptor</keyword>
<sequence>MKNTFTDLLIRKQTPFARNNITALIMRVSQVYLLILTSALVTMASPKGSGQSIENTTVKLEIVNKPLKQALLEIEKQTHFRFQWDVAIEKSFPKVNLPEGKYSVKDALDRLLQNTRLNYRQNKAHIIIIPSEEGEKRSEKVADEKAELTDASSVVLVTGTVKDAATQEPLAGVNIIVKGTTRGTTTDVEGKFGIEAEDSDVLVFSFIGFQPFETNVGGRTVIDVSMAVDVTALKEVVVNAGYWNVKERENTGSISQVSSEEIQKQPVSNPLAALHGRMPGVHITQQTGMPGGGFLIQVRGRNSLRSTSGVGDPLYVIDGVPFTSTTISSSSIGGPIFGGLGANPLNNLNPADIESIEVLKDADATAIYGSRGGNGVVLITTKKAKAGKSQVGFNFYQGVGKVTNMLDLLTTDQYLEMRREAFVNDEAVPGPTDYDLTMWDQSRYTDWQKELIGGTANTTDAQFTLSGGNTSTQFLFGGGFYRQSTVFPGDFADEKSSAHLNINHVSPDNKFKAALSFNYLADKNNLLTSDLTNQAIALAPNAPAIYDDNGNLNWENSTWINPLAALRRKYKGNTNNLIANGNLSYLILRNLSAKASIGYTNLNMRETSTNPISSRNPANTSATGIAFFGNSGISTWIVEPQLEYNASLGQGKVDILIGSTFQNSLQEGQTVGAFGFTNDALIENIQAASSVSIISTNFSEYRYNALFGRIGYKWREKYLINLTGRRDGSSRFGPDKRFANFGAVGVGWIFSEEKFINNTLSFLSFGKVRASYGVTGSDQIGDYQYLNTYSTTSNTYDGIRGLVPTRLLNQDYSWEENKKFEAALELAFLKDRLSLNSSWYRNRSSNQLVGFSLPAITGQSSIQYNLPATVENSGWEFELRATHVKTPNFTWSSSANLTIPDSKLVEYPNLAGSPYANTYVVGEPLNVVKTFQYLGVDAGTGVYTFSDLDGDGIISSPLDNQTLINLGQNFYGGFENSITYKGLQIDLFFQFVNQLGYNFFNSFSNPPGAAVNQPIEVMNRWQSSGDQADVQRFTQRFGSDPSNAYINFLSNSNKAISDASFVRLKNLSVSYDLPLKLIGKANADKARVYIVGQNLFTITEYRGMDPENRNARVLPPLKVIAAGIQLTF</sequence>
<dbReference type="InterPro" id="IPR023996">
    <property type="entry name" value="TonB-dep_OMP_SusC/RagA"/>
</dbReference>
<evidence type="ECO:0000256" key="9">
    <source>
        <dbReference type="RuleBase" id="RU003357"/>
    </source>
</evidence>
<evidence type="ECO:0000259" key="11">
    <source>
        <dbReference type="Pfam" id="PF00593"/>
    </source>
</evidence>
<feature type="transmembrane region" description="Helical" evidence="10">
    <location>
        <begin position="21"/>
        <end position="44"/>
    </location>
</feature>
<comment type="caution">
    <text evidence="13">The sequence shown here is derived from an EMBL/GenBank/DDBJ whole genome shotgun (WGS) entry which is preliminary data.</text>
</comment>
<dbReference type="InterPro" id="IPR037066">
    <property type="entry name" value="Plug_dom_sf"/>
</dbReference>
<dbReference type="Gene3D" id="2.170.130.10">
    <property type="entry name" value="TonB-dependent receptor, plug domain"/>
    <property type="match status" value="1"/>
</dbReference>
<evidence type="ECO:0000256" key="10">
    <source>
        <dbReference type="SAM" id="Phobius"/>
    </source>
</evidence>
<dbReference type="Gene3D" id="3.55.50.30">
    <property type="match status" value="1"/>
</dbReference>
<keyword evidence="3 8" id="KW-1134">Transmembrane beta strand</keyword>
<dbReference type="Pfam" id="PF13715">
    <property type="entry name" value="CarbopepD_reg_2"/>
    <property type="match status" value="1"/>
</dbReference>
<dbReference type="RefSeq" id="WP_254169728.1">
    <property type="nucleotide sequence ID" value="NZ_JAHESF010000055.1"/>
</dbReference>
<keyword evidence="14" id="KW-1185">Reference proteome</keyword>
<evidence type="ECO:0000256" key="8">
    <source>
        <dbReference type="PROSITE-ProRule" id="PRU01360"/>
    </source>
</evidence>
<evidence type="ECO:0000259" key="12">
    <source>
        <dbReference type="Pfam" id="PF07715"/>
    </source>
</evidence>
<dbReference type="InterPro" id="IPR036942">
    <property type="entry name" value="Beta-barrel_TonB_sf"/>
</dbReference>
<dbReference type="GO" id="GO:0009279">
    <property type="term" value="C:cell outer membrane"/>
    <property type="evidence" value="ECO:0007669"/>
    <property type="project" value="UniProtKB-SubCell"/>
</dbReference>
<evidence type="ECO:0000256" key="3">
    <source>
        <dbReference type="ARBA" id="ARBA00022452"/>
    </source>
</evidence>
<dbReference type="InterPro" id="IPR012910">
    <property type="entry name" value="Plug_dom"/>
</dbReference>
<dbReference type="InterPro" id="IPR008969">
    <property type="entry name" value="CarboxyPept-like_regulatory"/>
</dbReference>
<evidence type="ECO:0000256" key="7">
    <source>
        <dbReference type="ARBA" id="ARBA00023237"/>
    </source>
</evidence>
<dbReference type="AlphaFoldDB" id="A0AAP2DR63"/>
<dbReference type="NCBIfam" id="TIGR04057">
    <property type="entry name" value="SusC_RagA_signa"/>
    <property type="match status" value="1"/>
</dbReference>
<keyword evidence="7 8" id="KW-0998">Cell outer membrane</keyword>
<dbReference type="NCBIfam" id="TIGR04056">
    <property type="entry name" value="OMP_RagA_SusC"/>
    <property type="match status" value="1"/>
</dbReference>
<feature type="domain" description="TonB-dependent receptor plug" evidence="12">
    <location>
        <begin position="247"/>
        <end position="376"/>
    </location>
</feature>
<organism evidence="13 14">
    <name type="scientific">Chryseosolibacter histidini</name>
    <dbReference type="NCBI Taxonomy" id="2782349"/>
    <lineage>
        <taxon>Bacteria</taxon>
        <taxon>Pseudomonadati</taxon>
        <taxon>Bacteroidota</taxon>
        <taxon>Cytophagia</taxon>
        <taxon>Cytophagales</taxon>
        <taxon>Chryseotaleaceae</taxon>
        <taxon>Chryseosolibacter</taxon>
    </lineage>
</organism>
<dbReference type="Proteomes" id="UP001319200">
    <property type="component" value="Unassembled WGS sequence"/>
</dbReference>
<evidence type="ECO:0000256" key="6">
    <source>
        <dbReference type="ARBA" id="ARBA00023136"/>
    </source>
</evidence>
<dbReference type="InterPro" id="IPR023997">
    <property type="entry name" value="TonB-dep_OMP_SusC/RagA_CS"/>
</dbReference>
<keyword evidence="6 8" id="KW-0472">Membrane</keyword>
<proteinExistence type="inferred from homology"/>
<keyword evidence="5 9" id="KW-0798">TonB box</keyword>
<evidence type="ECO:0000256" key="1">
    <source>
        <dbReference type="ARBA" id="ARBA00004571"/>
    </source>
</evidence>
<evidence type="ECO:0000256" key="2">
    <source>
        <dbReference type="ARBA" id="ARBA00022448"/>
    </source>
</evidence>
<name>A0AAP2DR63_9BACT</name>
<feature type="domain" description="TonB-dependent receptor-like beta-barrel" evidence="11">
    <location>
        <begin position="547"/>
        <end position="917"/>
    </location>
</feature>
<dbReference type="Gene3D" id="2.60.40.1120">
    <property type="entry name" value="Carboxypeptidase-like, regulatory domain"/>
    <property type="match status" value="1"/>
</dbReference>
<dbReference type="InterPro" id="IPR000531">
    <property type="entry name" value="Beta-barrel_TonB"/>
</dbReference>
<dbReference type="SUPFAM" id="SSF49464">
    <property type="entry name" value="Carboxypeptidase regulatory domain-like"/>
    <property type="match status" value="1"/>
</dbReference>
<dbReference type="Pfam" id="PF07715">
    <property type="entry name" value="Plug"/>
    <property type="match status" value="1"/>
</dbReference>
<gene>
    <name evidence="13" type="ORF">KK083_29380</name>
</gene>
<keyword evidence="10" id="KW-1133">Transmembrane helix</keyword>
<comment type="subcellular location">
    <subcellularLocation>
        <location evidence="1 8">Cell outer membrane</location>
        <topology evidence="1 8">Multi-pass membrane protein</topology>
    </subcellularLocation>
</comment>
<reference evidence="13 14" key="1">
    <citation type="submission" date="2021-05" db="EMBL/GenBank/DDBJ databases">
        <title>A Polyphasic approach of four new species of the genus Ohtaekwangia: Ohtaekwangia histidinii sp. nov., Ohtaekwangia cretensis sp. nov., Ohtaekwangia indiensis sp. nov., Ohtaekwangia reichenbachii sp. nov. from diverse environment.</title>
        <authorList>
            <person name="Octaviana S."/>
        </authorList>
    </citation>
    <scope>NUCLEOTIDE SEQUENCE [LARGE SCALE GENOMIC DNA]</scope>
    <source>
        <strain evidence="13 14">PWU4</strain>
    </source>
</reference>
<dbReference type="PROSITE" id="PS52016">
    <property type="entry name" value="TONB_DEPENDENT_REC_3"/>
    <property type="match status" value="1"/>
</dbReference>
<accession>A0AAP2DR63</accession>
<dbReference type="EMBL" id="JAHESF010000055">
    <property type="protein sequence ID" value="MBT1701041.1"/>
    <property type="molecule type" value="Genomic_DNA"/>
</dbReference>